<comment type="catalytic activity">
    <reaction evidence="11">
        <text>L-leucine + 2-oxoglutarate = 4-methyl-2-oxopentanoate + L-glutamate</text>
        <dbReference type="Rhea" id="RHEA:18321"/>
        <dbReference type="ChEBI" id="CHEBI:16810"/>
        <dbReference type="ChEBI" id="CHEBI:17865"/>
        <dbReference type="ChEBI" id="CHEBI:29985"/>
        <dbReference type="ChEBI" id="CHEBI:57427"/>
        <dbReference type="EC" id="2.6.1.42"/>
    </reaction>
</comment>
<proteinExistence type="inferred from homology"/>
<sequence>MPSPSSQRPLADIDFSNLKVEYTSKPREKCPDEQLGFGKEITDHMLQIKWRAGKGWGMPKIVAATSVSLHPFSHVFHYAIECYEGMKAYVDREGNTRLFRPEMNMKRFNESSSRLCLPNFNGEQLLECIKELLRVDKEWIPKRRGYSMYLRPVIFSTTPWLGLTQCSEAMILVLMSPVGPYFKSGFVPIKLSVDGKYIRAWPGGTGNIKYGGNYGSTVISQREASQGGASQSLYVYDVEEYVTEAGTMNIFFLWTNTEGVKELVTPTLDDGTILPGVTRQSVIDLAKEWGEFGVVERMLPFREVAAAFERGEVYEIFGTGTAAVIQPIGSIAYREKVYEVPKEAFTPGSFQLRLTNELYGIQYGEIPHPWSIEV</sequence>
<dbReference type="InterPro" id="IPR018300">
    <property type="entry name" value="Aminotrans_IV_CS"/>
</dbReference>
<dbReference type="PANTHER" id="PTHR11825:SF44">
    <property type="entry name" value="BRANCHED-CHAIN-AMINO-ACID AMINOTRANSFERASE"/>
    <property type="match status" value="1"/>
</dbReference>
<evidence type="ECO:0000256" key="2">
    <source>
        <dbReference type="ARBA" id="ARBA00009320"/>
    </source>
</evidence>
<keyword evidence="7 11" id="KW-0100">Branched-chain amino acid biosynthesis</keyword>
<dbReference type="Gene3D" id="3.20.10.10">
    <property type="entry name" value="D-amino Acid Aminotransferase, subunit A, domain 2"/>
    <property type="match status" value="1"/>
</dbReference>
<dbReference type="InterPro" id="IPR033939">
    <property type="entry name" value="BCAT_family"/>
</dbReference>
<dbReference type="eggNOG" id="KOG0975">
    <property type="taxonomic scope" value="Eukaryota"/>
</dbReference>
<keyword evidence="6 10" id="KW-0663">Pyridoxal phosphate</keyword>
<name>C1MRQ3_MICPC</name>
<dbReference type="GO" id="GO:0052656">
    <property type="term" value="F:L-isoleucine-2-oxoglutarate transaminase activity"/>
    <property type="evidence" value="ECO:0007669"/>
    <property type="project" value="RHEA"/>
</dbReference>
<dbReference type="OMA" id="WLGLTQC"/>
<dbReference type="KEGG" id="mpp:MICPUCDRAFT_49600"/>
<keyword evidence="5 11" id="KW-0808">Transferase</keyword>
<dbReference type="Proteomes" id="UP000001876">
    <property type="component" value="Unassembled WGS sequence"/>
</dbReference>
<comment type="catalytic activity">
    <reaction evidence="11">
        <text>L-isoleucine + 2-oxoglutarate = (S)-3-methyl-2-oxopentanoate + L-glutamate</text>
        <dbReference type="Rhea" id="RHEA:24801"/>
        <dbReference type="ChEBI" id="CHEBI:16810"/>
        <dbReference type="ChEBI" id="CHEBI:29985"/>
        <dbReference type="ChEBI" id="CHEBI:35146"/>
        <dbReference type="ChEBI" id="CHEBI:58045"/>
        <dbReference type="EC" id="2.6.1.42"/>
    </reaction>
</comment>
<evidence type="ECO:0000256" key="9">
    <source>
        <dbReference type="RuleBase" id="RU004106"/>
    </source>
</evidence>
<dbReference type="InterPro" id="IPR043131">
    <property type="entry name" value="BCAT-like_N"/>
</dbReference>
<dbReference type="InterPro" id="IPR036038">
    <property type="entry name" value="Aminotransferase-like"/>
</dbReference>
<dbReference type="InterPro" id="IPR005786">
    <property type="entry name" value="B_amino_transII"/>
</dbReference>
<evidence type="ECO:0000256" key="7">
    <source>
        <dbReference type="ARBA" id="ARBA00023304"/>
    </source>
</evidence>
<reference evidence="12 13" key="1">
    <citation type="journal article" date="2009" name="Science">
        <title>Green evolution and dynamic adaptations revealed by genomes of the marine picoeukaryotes Micromonas.</title>
        <authorList>
            <person name="Worden A.Z."/>
            <person name="Lee J.H."/>
            <person name="Mock T."/>
            <person name="Rouze P."/>
            <person name="Simmons M.P."/>
            <person name="Aerts A.L."/>
            <person name="Allen A.E."/>
            <person name="Cuvelier M.L."/>
            <person name="Derelle E."/>
            <person name="Everett M.V."/>
            <person name="Foulon E."/>
            <person name="Grimwood J."/>
            <person name="Gundlach H."/>
            <person name="Henrissat B."/>
            <person name="Napoli C."/>
            <person name="McDonald S.M."/>
            <person name="Parker M.S."/>
            <person name="Rombauts S."/>
            <person name="Salamov A."/>
            <person name="Von Dassow P."/>
            <person name="Badger J.H."/>
            <person name="Coutinho P.M."/>
            <person name="Demir E."/>
            <person name="Dubchak I."/>
            <person name="Gentemann C."/>
            <person name="Eikrem W."/>
            <person name="Gready J.E."/>
            <person name="John U."/>
            <person name="Lanier W."/>
            <person name="Lindquist E.A."/>
            <person name="Lucas S."/>
            <person name="Mayer K.F."/>
            <person name="Moreau H."/>
            <person name="Not F."/>
            <person name="Otillar R."/>
            <person name="Panaud O."/>
            <person name="Pangilinan J."/>
            <person name="Paulsen I."/>
            <person name="Piegu B."/>
            <person name="Poliakov A."/>
            <person name="Robbens S."/>
            <person name="Schmutz J."/>
            <person name="Toulza E."/>
            <person name="Wyss T."/>
            <person name="Zelensky A."/>
            <person name="Zhou K."/>
            <person name="Armbrust E.V."/>
            <person name="Bhattacharya D."/>
            <person name="Goodenough U.W."/>
            <person name="Van de Peer Y."/>
            <person name="Grigoriev I.V."/>
        </authorList>
    </citation>
    <scope>NUCLEOTIDE SEQUENCE [LARGE SCALE GENOMIC DNA]</scope>
    <source>
        <strain evidence="12 13">CCMP1545</strain>
    </source>
</reference>
<dbReference type="CDD" id="cd01557">
    <property type="entry name" value="BCAT_beta_family"/>
    <property type="match status" value="1"/>
</dbReference>
<comment type="catalytic activity">
    <reaction evidence="11">
        <text>L-valine + 2-oxoglutarate = 3-methyl-2-oxobutanoate + L-glutamate</text>
        <dbReference type="Rhea" id="RHEA:24813"/>
        <dbReference type="ChEBI" id="CHEBI:11851"/>
        <dbReference type="ChEBI" id="CHEBI:16810"/>
        <dbReference type="ChEBI" id="CHEBI:29985"/>
        <dbReference type="ChEBI" id="CHEBI:57762"/>
        <dbReference type="EC" id="2.6.1.42"/>
    </reaction>
</comment>
<comment type="cofactor">
    <cofactor evidence="1 10">
        <name>pyridoxal 5'-phosphate</name>
        <dbReference type="ChEBI" id="CHEBI:597326"/>
    </cofactor>
</comment>
<dbReference type="GO" id="GO:0009082">
    <property type="term" value="P:branched-chain amino acid biosynthetic process"/>
    <property type="evidence" value="ECO:0007669"/>
    <property type="project" value="UniProtKB-KW"/>
</dbReference>
<feature type="modified residue" description="N6-(pyridoxal phosphate)lysine" evidence="8">
    <location>
        <position position="209"/>
    </location>
</feature>
<evidence type="ECO:0000256" key="1">
    <source>
        <dbReference type="ARBA" id="ARBA00001933"/>
    </source>
</evidence>
<dbReference type="Gene3D" id="3.30.470.10">
    <property type="match status" value="1"/>
</dbReference>
<keyword evidence="13" id="KW-1185">Reference proteome</keyword>
<evidence type="ECO:0000313" key="12">
    <source>
        <dbReference type="EMBL" id="EEH57370.1"/>
    </source>
</evidence>
<evidence type="ECO:0000256" key="6">
    <source>
        <dbReference type="ARBA" id="ARBA00022898"/>
    </source>
</evidence>
<dbReference type="PIRSF" id="PIRSF006468">
    <property type="entry name" value="BCAT1"/>
    <property type="match status" value="1"/>
</dbReference>
<dbReference type="GO" id="GO:0052655">
    <property type="term" value="F:L-valine-2-oxoglutarate transaminase activity"/>
    <property type="evidence" value="ECO:0007669"/>
    <property type="project" value="RHEA"/>
</dbReference>
<dbReference type="EC" id="2.6.1.42" evidence="11"/>
<evidence type="ECO:0000256" key="5">
    <source>
        <dbReference type="ARBA" id="ARBA00022679"/>
    </source>
</evidence>
<evidence type="ECO:0000256" key="10">
    <source>
        <dbReference type="RuleBase" id="RU004516"/>
    </source>
</evidence>
<comment type="similarity">
    <text evidence="2 9">Belongs to the class-IV pyridoxal-phosphate-dependent aminotransferase family.</text>
</comment>
<dbReference type="STRING" id="564608.C1MRQ3"/>
<dbReference type="OrthoDB" id="1732691at2759"/>
<dbReference type="GeneID" id="9683987"/>
<dbReference type="AlphaFoldDB" id="C1MRQ3"/>
<evidence type="ECO:0000256" key="8">
    <source>
        <dbReference type="PIRSR" id="PIRSR006468-1"/>
    </source>
</evidence>
<dbReference type="FunFam" id="3.30.470.10:FF:000002">
    <property type="entry name" value="Branched-chain-amino-acid aminotransferase"/>
    <property type="match status" value="1"/>
</dbReference>
<dbReference type="SUPFAM" id="SSF56752">
    <property type="entry name" value="D-aminoacid aminotransferase-like PLP-dependent enzymes"/>
    <property type="match status" value="1"/>
</dbReference>
<dbReference type="Pfam" id="PF01063">
    <property type="entry name" value="Aminotran_4"/>
    <property type="match status" value="1"/>
</dbReference>
<dbReference type="InterPro" id="IPR001544">
    <property type="entry name" value="Aminotrans_IV"/>
</dbReference>
<organism evidence="13">
    <name type="scientific">Micromonas pusilla (strain CCMP1545)</name>
    <name type="common">Picoplanktonic green alga</name>
    <dbReference type="NCBI Taxonomy" id="564608"/>
    <lineage>
        <taxon>Eukaryota</taxon>
        <taxon>Viridiplantae</taxon>
        <taxon>Chlorophyta</taxon>
        <taxon>Mamiellophyceae</taxon>
        <taxon>Mamiellales</taxon>
        <taxon>Mamiellaceae</taxon>
        <taxon>Micromonas</taxon>
    </lineage>
</organism>
<dbReference type="RefSeq" id="XP_003058915.1">
    <property type="nucleotide sequence ID" value="XM_003058869.1"/>
</dbReference>
<accession>C1MRQ3</accession>
<dbReference type="GO" id="GO:0052654">
    <property type="term" value="F:L-leucine-2-oxoglutarate transaminase activity"/>
    <property type="evidence" value="ECO:0007669"/>
    <property type="project" value="RHEA"/>
</dbReference>
<evidence type="ECO:0000313" key="13">
    <source>
        <dbReference type="Proteomes" id="UP000001876"/>
    </source>
</evidence>
<dbReference type="NCBIfam" id="TIGR01123">
    <property type="entry name" value="ilvE_II"/>
    <property type="match status" value="1"/>
</dbReference>
<dbReference type="InterPro" id="IPR043132">
    <property type="entry name" value="BCAT-like_C"/>
</dbReference>
<keyword evidence="4 11" id="KW-0028">Amino-acid biosynthesis</keyword>
<protein>
    <recommendedName>
        <fullName evidence="11">Branched-chain-amino-acid aminotransferase</fullName>
        <ecNumber evidence="11">2.6.1.42</ecNumber>
    </recommendedName>
</protein>
<dbReference type="PROSITE" id="PS00770">
    <property type="entry name" value="AA_TRANSFER_CLASS_4"/>
    <property type="match status" value="1"/>
</dbReference>
<dbReference type="EMBL" id="GG663739">
    <property type="protein sequence ID" value="EEH57370.1"/>
    <property type="molecule type" value="Genomic_DNA"/>
</dbReference>
<dbReference type="GO" id="GO:0008652">
    <property type="term" value="P:amino acid biosynthetic process"/>
    <property type="evidence" value="ECO:0007669"/>
    <property type="project" value="UniProtKB-KW"/>
</dbReference>
<dbReference type="PANTHER" id="PTHR11825">
    <property type="entry name" value="SUBGROUP IIII AMINOTRANSFERASE"/>
    <property type="match status" value="1"/>
</dbReference>
<evidence type="ECO:0000256" key="11">
    <source>
        <dbReference type="RuleBase" id="RU004517"/>
    </source>
</evidence>
<evidence type="ECO:0000256" key="4">
    <source>
        <dbReference type="ARBA" id="ARBA00022605"/>
    </source>
</evidence>
<gene>
    <name evidence="12" type="ORF">MICPUCDRAFT_49600</name>
</gene>
<keyword evidence="3 11" id="KW-0032">Aminotransferase</keyword>
<evidence type="ECO:0000256" key="3">
    <source>
        <dbReference type="ARBA" id="ARBA00022576"/>
    </source>
</evidence>
<dbReference type="NCBIfam" id="NF009897">
    <property type="entry name" value="PRK13357.1"/>
    <property type="match status" value="1"/>
</dbReference>